<dbReference type="EMBL" id="REFJ01000003">
    <property type="protein sequence ID" value="RMA80209.1"/>
    <property type="molecule type" value="Genomic_DNA"/>
</dbReference>
<keyword evidence="12" id="KW-1185">Reference proteome</keyword>
<evidence type="ECO:0000313" key="12">
    <source>
        <dbReference type="Proteomes" id="UP000267187"/>
    </source>
</evidence>
<dbReference type="Pfam" id="PF00186">
    <property type="entry name" value="DHFR_1"/>
    <property type="match status" value="1"/>
</dbReference>
<dbReference type="GO" id="GO:0004146">
    <property type="term" value="F:dihydrofolate reductase activity"/>
    <property type="evidence" value="ECO:0007669"/>
    <property type="project" value="UniProtKB-EC"/>
</dbReference>
<dbReference type="InterPro" id="IPR024072">
    <property type="entry name" value="DHFR-like_dom_sf"/>
</dbReference>
<gene>
    <name evidence="11" type="ORF">DFR27_1572</name>
</gene>
<dbReference type="GO" id="GO:0070401">
    <property type="term" value="F:NADP+ binding"/>
    <property type="evidence" value="ECO:0007669"/>
    <property type="project" value="UniProtKB-ARBA"/>
</dbReference>
<evidence type="ECO:0000256" key="5">
    <source>
        <dbReference type="ARBA" id="ARBA00022857"/>
    </source>
</evidence>
<dbReference type="SUPFAM" id="SSF53597">
    <property type="entry name" value="Dihydrofolate reductase-like"/>
    <property type="match status" value="1"/>
</dbReference>
<dbReference type="AlphaFoldDB" id="A0A3M0A9M6"/>
<protein>
    <recommendedName>
        <fullName evidence="3 8">Dihydrofolate reductase</fullName>
        <ecNumber evidence="3 8">1.5.1.3</ecNumber>
    </recommendedName>
</protein>
<evidence type="ECO:0000313" key="11">
    <source>
        <dbReference type="EMBL" id="RMA80209.1"/>
    </source>
</evidence>
<dbReference type="PRINTS" id="PR00070">
    <property type="entry name" value="DHFR"/>
</dbReference>
<evidence type="ECO:0000256" key="2">
    <source>
        <dbReference type="ARBA" id="ARBA00009539"/>
    </source>
</evidence>
<dbReference type="CDD" id="cd00209">
    <property type="entry name" value="DHFR"/>
    <property type="match status" value="1"/>
</dbReference>
<evidence type="ECO:0000256" key="3">
    <source>
        <dbReference type="ARBA" id="ARBA00012856"/>
    </source>
</evidence>
<dbReference type="GO" id="GO:0046452">
    <property type="term" value="P:dihydrofolate metabolic process"/>
    <property type="evidence" value="ECO:0007669"/>
    <property type="project" value="TreeGrafter"/>
</dbReference>
<evidence type="ECO:0000256" key="6">
    <source>
        <dbReference type="ARBA" id="ARBA00023002"/>
    </source>
</evidence>
<keyword evidence="4 8" id="KW-0554">One-carbon metabolism</keyword>
<dbReference type="GO" id="GO:0005829">
    <property type="term" value="C:cytosol"/>
    <property type="evidence" value="ECO:0007669"/>
    <property type="project" value="TreeGrafter"/>
</dbReference>
<organism evidence="11 12">
    <name type="scientific">Umboniibacter marinipuniceus</name>
    <dbReference type="NCBI Taxonomy" id="569599"/>
    <lineage>
        <taxon>Bacteria</taxon>
        <taxon>Pseudomonadati</taxon>
        <taxon>Pseudomonadota</taxon>
        <taxon>Gammaproteobacteria</taxon>
        <taxon>Cellvibrionales</taxon>
        <taxon>Cellvibrionaceae</taxon>
        <taxon>Umboniibacter</taxon>
    </lineage>
</organism>
<comment type="catalytic activity">
    <reaction evidence="8">
        <text>(6S)-5,6,7,8-tetrahydrofolate + NADP(+) = 7,8-dihydrofolate + NADPH + H(+)</text>
        <dbReference type="Rhea" id="RHEA:15009"/>
        <dbReference type="ChEBI" id="CHEBI:15378"/>
        <dbReference type="ChEBI" id="CHEBI:57451"/>
        <dbReference type="ChEBI" id="CHEBI:57453"/>
        <dbReference type="ChEBI" id="CHEBI:57783"/>
        <dbReference type="ChEBI" id="CHEBI:58349"/>
        <dbReference type="EC" id="1.5.1.3"/>
    </reaction>
</comment>
<dbReference type="InterPro" id="IPR012259">
    <property type="entry name" value="DHFR"/>
</dbReference>
<dbReference type="GO" id="GO:0006730">
    <property type="term" value="P:one-carbon metabolic process"/>
    <property type="evidence" value="ECO:0007669"/>
    <property type="project" value="UniProtKB-KW"/>
</dbReference>
<keyword evidence="5 8" id="KW-0521">NADP</keyword>
<dbReference type="Proteomes" id="UP000267187">
    <property type="component" value="Unassembled WGS sequence"/>
</dbReference>
<evidence type="ECO:0000256" key="7">
    <source>
        <dbReference type="ARBA" id="ARBA00025067"/>
    </source>
</evidence>
<dbReference type="PANTHER" id="PTHR48069">
    <property type="entry name" value="DIHYDROFOLATE REDUCTASE"/>
    <property type="match status" value="1"/>
</dbReference>
<dbReference type="GO" id="GO:0046654">
    <property type="term" value="P:tetrahydrofolate biosynthetic process"/>
    <property type="evidence" value="ECO:0007669"/>
    <property type="project" value="UniProtKB-UniPathway"/>
</dbReference>
<comment type="pathway">
    <text evidence="1 8">Cofactor biosynthesis; tetrahydrofolate biosynthesis; 5,6,7,8-tetrahydrofolate from 7,8-dihydrofolate: step 1/1.</text>
</comment>
<evidence type="ECO:0000256" key="4">
    <source>
        <dbReference type="ARBA" id="ARBA00022563"/>
    </source>
</evidence>
<reference evidence="11 12" key="1">
    <citation type="submission" date="2018-10" db="EMBL/GenBank/DDBJ databases">
        <title>Genomic Encyclopedia of Type Strains, Phase IV (KMG-IV): sequencing the most valuable type-strain genomes for metagenomic binning, comparative biology and taxonomic classification.</title>
        <authorList>
            <person name="Goeker M."/>
        </authorList>
    </citation>
    <scope>NUCLEOTIDE SEQUENCE [LARGE SCALE GENOMIC DNA]</scope>
    <source>
        <strain evidence="11 12">DSM 25080</strain>
    </source>
</reference>
<dbReference type="InterPro" id="IPR017925">
    <property type="entry name" value="DHFR_CS"/>
</dbReference>
<dbReference type="RefSeq" id="WP_211327595.1">
    <property type="nucleotide sequence ID" value="NZ_REFJ01000003.1"/>
</dbReference>
<dbReference type="UniPathway" id="UPA00077">
    <property type="reaction ID" value="UER00158"/>
</dbReference>
<dbReference type="Gene3D" id="3.40.430.10">
    <property type="entry name" value="Dihydrofolate Reductase, subunit A"/>
    <property type="match status" value="1"/>
</dbReference>
<proteinExistence type="inferred from homology"/>
<evidence type="ECO:0000256" key="8">
    <source>
        <dbReference type="PIRNR" id="PIRNR000194"/>
    </source>
</evidence>
<comment type="similarity">
    <text evidence="2 8 9">Belongs to the dihydrofolate reductase family.</text>
</comment>
<dbReference type="PROSITE" id="PS00075">
    <property type="entry name" value="DHFR_1"/>
    <property type="match status" value="1"/>
</dbReference>
<evidence type="ECO:0000256" key="1">
    <source>
        <dbReference type="ARBA" id="ARBA00004903"/>
    </source>
</evidence>
<dbReference type="PROSITE" id="PS51330">
    <property type="entry name" value="DHFR_2"/>
    <property type="match status" value="1"/>
</dbReference>
<evidence type="ECO:0000256" key="9">
    <source>
        <dbReference type="RuleBase" id="RU004474"/>
    </source>
</evidence>
<dbReference type="PANTHER" id="PTHR48069:SF3">
    <property type="entry name" value="DIHYDROFOLATE REDUCTASE"/>
    <property type="match status" value="1"/>
</dbReference>
<name>A0A3M0A9M6_9GAMM</name>
<sequence length="169" mass="18867">MVRCALMVAAAQNGVIGVNNKLPWHLPEDLKYFRKVTMSKPIIMGRATFDSIGRPLPGRKNIVVTRNAEWNFPGVTVVYDLEAAHQVASAQAEIDGVDEYVVIGGANIYAQALDKASRIYFTEVKANVFGDARFEMPDLAGWIEVARSDFDASETNPYSYSFLVYDRQR</sequence>
<comment type="function">
    <text evidence="7 8">Key enzyme in folate metabolism. Catalyzes an essential reaction for de novo glycine and purine synthesis, and for DNA precursor synthesis.</text>
</comment>
<dbReference type="PIRSF" id="PIRSF000194">
    <property type="entry name" value="DHFR"/>
    <property type="match status" value="1"/>
</dbReference>
<evidence type="ECO:0000259" key="10">
    <source>
        <dbReference type="PROSITE" id="PS51330"/>
    </source>
</evidence>
<dbReference type="GO" id="GO:0046655">
    <property type="term" value="P:folic acid metabolic process"/>
    <property type="evidence" value="ECO:0007669"/>
    <property type="project" value="TreeGrafter"/>
</dbReference>
<dbReference type="EC" id="1.5.1.3" evidence="3 8"/>
<accession>A0A3M0A9M6</accession>
<feature type="domain" description="DHFR" evidence="10">
    <location>
        <begin position="3"/>
        <end position="167"/>
    </location>
</feature>
<dbReference type="FunFam" id="3.40.430.10:FF:000001">
    <property type="entry name" value="Dihydrofolate reductase"/>
    <property type="match status" value="1"/>
</dbReference>
<comment type="caution">
    <text evidence="11">The sequence shown here is derived from an EMBL/GenBank/DDBJ whole genome shotgun (WGS) entry which is preliminary data.</text>
</comment>
<keyword evidence="6 8" id="KW-0560">Oxidoreductase</keyword>
<dbReference type="InterPro" id="IPR001796">
    <property type="entry name" value="DHFR_dom"/>
</dbReference>